<dbReference type="RefSeq" id="WP_025413558.1">
    <property type="nucleotide sequence ID" value="NZ_CP007129.1"/>
</dbReference>
<dbReference type="HOGENOM" id="CLU_1432671_0_0_0"/>
<proteinExistence type="predicted"/>
<keyword evidence="1" id="KW-0614">Plasmid</keyword>
<keyword evidence="3" id="KW-1185">Reference proteome</keyword>
<dbReference type="KEGG" id="gba:J421_4601"/>
<protein>
    <recommendedName>
        <fullName evidence="4">Peptidase C39-like domain-containing protein</fullName>
    </recommendedName>
</protein>
<reference evidence="1 3" key="2">
    <citation type="journal article" date="2014" name="Genome Announc.">
        <title>Genome Sequence and Methylome of Soil Bacterium Gemmatirosa kalamazoonensis KBS708T, a Member of the Rarely Cultivated Gemmatimonadetes Phylum.</title>
        <authorList>
            <person name="Debruyn J.M."/>
            <person name="Radosevich M."/>
            <person name="Wommack K.E."/>
            <person name="Polson S.W."/>
            <person name="Hauser L.J."/>
            <person name="Fawaz M.N."/>
            <person name="Korlach J."/>
            <person name="Tsai Y.C."/>
        </authorList>
    </citation>
    <scope>NUCLEOTIDE SEQUENCE [LARGE SCALE GENOMIC DNA]</scope>
    <source>
        <strain evidence="1 3">KBS708</strain>
        <plasmid evidence="1">1</plasmid>
        <plasmid evidence="3">Plasmid 1</plasmid>
    </source>
</reference>
<dbReference type="KEGG" id="gba:J421_4669"/>
<organism evidence="1 3">
    <name type="scientific">Gemmatirosa kalamazoonensis</name>
    <dbReference type="NCBI Taxonomy" id="861299"/>
    <lineage>
        <taxon>Bacteria</taxon>
        <taxon>Pseudomonadati</taxon>
        <taxon>Gemmatimonadota</taxon>
        <taxon>Gemmatimonadia</taxon>
        <taxon>Gemmatimonadales</taxon>
        <taxon>Gemmatimonadaceae</taxon>
        <taxon>Gemmatirosa</taxon>
    </lineage>
</organism>
<geneLocation type="plasmid" evidence="1 3">
    <name>1</name>
</geneLocation>
<evidence type="ECO:0000313" key="2">
    <source>
        <dbReference type="EMBL" id="AHG92204.1"/>
    </source>
</evidence>
<dbReference type="EMBL" id="CP007129">
    <property type="protein sequence ID" value="AHG92204.1"/>
    <property type="molecule type" value="Genomic_DNA"/>
</dbReference>
<dbReference type="EMBL" id="CP007129">
    <property type="protein sequence ID" value="AHG92136.1"/>
    <property type="molecule type" value="Genomic_DNA"/>
</dbReference>
<evidence type="ECO:0000313" key="3">
    <source>
        <dbReference type="Proteomes" id="UP000019151"/>
    </source>
</evidence>
<evidence type="ECO:0000313" key="1">
    <source>
        <dbReference type="EMBL" id="AHG92136.1"/>
    </source>
</evidence>
<dbReference type="InParanoid" id="W0RMY2"/>
<gene>
    <name evidence="1" type="ORF">J421_4601</name>
    <name evidence="2" type="ORF">J421_4669</name>
</gene>
<dbReference type="AlphaFoldDB" id="W0RMY2"/>
<reference evidence="1" key="1">
    <citation type="submission" date="2013-12" db="EMBL/GenBank/DDBJ databases">
        <authorList>
            <person name="DeBruyn J.M."/>
            <person name="Radosevich M."/>
            <person name="Wommack K.Eric."/>
            <person name="Polson S."/>
            <person name="Hauser L.J."/>
            <person name="Fawaz M.N."/>
            <person name="Korlach J."/>
            <person name="Tsai Y.-C."/>
        </authorList>
    </citation>
    <scope>NUCLEOTIDE SEQUENCE</scope>
    <source>
        <strain evidence="1">KBS708</strain>
        <plasmid evidence="1">1</plasmid>
    </source>
</reference>
<dbReference type="OrthoDB" id="9932232at2"/>
<evidence type="ECO:0008006" key="4">
    <source>
        <dbReference type="Google" id="ProtNLM"/>
    </source>
</evidence>
<name>W0RMY2_9BACT</name>
<dbReference type="Proteomes" id="UP000019151">
    <property type="component" value="Plasmid 1"/>
</dbReference>
<sequence>MIALNADAPAAIACADCADQKARLILHRGTGERHRMPCACTATDLPVKFVYQPENSGCVVAAVAMIIGKTYFETKQYFVAHNDFTVEGAHRYQWQEVLDAHGFAWRLRFDYLSRLNGARRESWPCAPWADLHLVEVINTRGSGQHAVVLLRDGRVLDPWWGVLQGLHRYPRVVSMTAVYRVDPPGGAGA</sequence>
<accession>W0RMY2</accession>